<organism evidence="2 3">
    <name type="scientific">Vespula pensylvanica</name>
    <name type="common">Western yellow jacket</name>
    <name type="synonym">Wasp</name>
    <dbReference type="NCBI Taxonomy" id="30213"/>
    <lineage>
        <taxon>Eukaryota</taxon>
        <taxon>Metazoa</taxon>
        <taxon>Ecdysozoa</taxon>
        <taxon>Arthropoda</taxon>
        <taxon>Hexapoda</taxon>
        <taxon>Insecta</taxon>
        <taxon>Pterygota</taxon>
        <taxon>Neoptera</taxon>
        <taxon>Endopterygota</taxon>
        <taxon>Hymenoptera</taxon>
        <taxon>Apocrita</taxon>
        <taxon>Aculeata</taxon>
        <taxon>Vespoidea</taxon>
        <taxon>Vespidae</taxon>
        <taxon>Vespinae</taxon>
        <taxon>Vespula</taxon>
    </lineage>
</organism>
<dbReference type="AlphaFoldDB" id="A0A834JJQ5"/>
<dbReference type="EMBL" id="JACSDY010000024">
    <property type="protein sequence ID" value="KAF7389738.1"/>
    <property type="molecule type" value="Genomic_DNA"/>
</dbReference>
<keyword evidence="1" id="KW-0812">Transmembrane</keyword>
<feature type="transmembrane region" description="Helical" evidence="1">
    <location>
        <begin position="135"/>
        <end position="157"/>
    </location>
</feature>
<gene>
    <name evidence="2" type="ORF">H0235_018222</name>
</gene>
<evidence type="ECO:0000256" key="1">
    <source>
        <dbReference type="SAM" id="Phobius"/>
    </source>
</evidence>
<evidence type="ECO:0000313" key="3">
    <source>
        <dbReference type="Proteomes" id="UP000600918"/>
    </source>
</evidence>
<proteinExistence type="predicted"/>
<name>A0A834JJQ5_VESPE</name>
<reference evidence="2" key="1">
    <citation type="journal article" date="2020" name="G3 (Bethesda)">
        <title>High-Quality Assemblies for Three Invasive Social Wasps from the &lt;i&gt;Vespula&lt;/i&gt; Genus.</title>
        <authorList>
            <person name="Harrop T.W.R."/>
            <person name="Guhlin J."/>
            <person name="McLaughlin G.M."/>
            <person name="Permina E."/>
            <person name="Stockwell P."/>
            <person name="Gilligan J."/>
            <person name="Le Lec M.F."/>
            <person name="Gruber M.A.M."/>
            <person name="Quinn O."/>
            <person name="Lovegrove M."/>
            <person name="Duncan E.J."/>
            <person name="Remnant E.J."/>
            <person name="Van Eeckhoven J."/>
            <person name="Graham B."/>
            <person name="Knapp R.A."/>
            <person name="Langford K.W."/>
            <person name="Kronenberg Z."/>
            <person name="Press M.O."/>
            <person name="Eacker S.M."/>
            <person name="Wilson-Rankin E.E."/>
            <person name="Purcell J."/>
            <person name="Lester P.J."/>
            <person name="Dearden P.K."/>
        </authorList>
    </citation>
    <scope>NUCLEOTIDE SEQUENCE</scope>
    <source>
        <strain evidence="2">Volc-1</strain>
    </source>
</reference>
<evidence type="ECO:0000313" key="2">
    <source>
        <dbReference type="EMBL" id="KAF7389738.1"/>
    </source>
</evidence>
<feature type="transmembrane region" description="Helical" evidence="1">
    <location>
        <begin position="44"/>
        <end position="68"/>
    </location>
</feature>
<protein>
    <submittedName>
        <fullName evidence="2">Uncharacterized protein</fullName>
    </submittedName>
</protein>
<comment type="caution">
    <text evidence="2">The sequence shown here is derived from an EMBL/GenBank/DDBJ whole genome shotgun (WGS) entry which is preliminary data.</text>
</comment>
<dbReference type="Proteomes" id="UP000600918">
    <property type="component" value="Unassembled WGS sequence"/>
</dbReference>
<keyword evidence="1" id="KW-1133">Transmembrane helix</keyword>
<keyword evidence="3" id="KW-1185">Reference proteome</keyword>
<sequence length="219" mass="23541">MARREEKKSAKVEAVCVILRGWKDGKREATVAALGFSTSKEKSVLVLPPVFVVDYLALAPSLALLLAASEQPAGSRQPATTARAVGSARSAESGAVNRVVVGWVRLLAKASLAPGKTPQSGPRVSETRPNTTLPFLPLLPLPGIATIAITATVSLLLPSTKLLSRLFYARADCIPVSVSHISVLSRPFQFVFRLFRLLGNRSCVYFAFEIQAVVWSMIL</sequence>
<keyword evidence="1" id="KW-0472">Membrane</keyword>
<accession>A0A834JJQ5</accession>